<gene>
    <name evidence="14" type="ORF">OGAPHI_003527</name>
</gene>
<reference evidence="14" key="1">
    <citation type="journal article" date="2021" name="Open Biol.">
        <title>Shared evolutionary footprints suggest mitochondrial oxidative damage underlies multiple complex I losses in fungi.</title>
        <authorList>
            <person name="Schikora-Tamarit M.A."/>
            <person name="Marcet-Houben M."/>
            <person name="Nosek J."/>
            <person name="Gabaldon T."/>
        </authorList>
    </citation>
    <scope>NUCLEOTIDE SEQUENCE</scope>
    <source>
        <strain evidence="14">CBS6075</strain>
    </source>
</reference>
<evidence type="ECO:0000256" key="5">
    <source>
        <dbReference type="ARBA" id="ARBA00015035"/>
    </source>
</evidence>
<sequence length="271" mass="30123">MAPLSPLAPTLIPFLDRYLPPTTKVNSETGLNTKLPFVTLTYAQSLDSRISKAPGVQTVISHLETKTMTHYIRSKHDAILIGIGTFLADDPGLNCRFQSPMEQKVHLIRPVIIDPTFQLGAKYETSRLRKTAEEGLGLPPIVVVDSLVLNQNPQINTFCQKHRIILIDLDRNSEARFVWEDVFAELGRQTLNSVMVEGGASIIESLLSCATSNEDTHLINSLIITIGPVFLGKSGVEVSPMNELRLSEVNWWKGIRDSVVCARLNKQDHRS</sequence>
<evidence type="ECO:0000256" key="9">
    <source>
        <dbReference type="ARBA" id="ARBA00030073"/>
    </source>
</evidence>
<dbReference type="Pfam" id="PF01872">
    <property type="entry name" value="RibD_C"/>
    <property type="match status" value="1"/>
</dbReference>
<dbReference type="PANTHER" id="PTHR38011">
    <property type="entry name" value="DIHYDROFOLATE REDUCTASE FAMILY PROTEIN (AFU_ORTHOLOGUE AFUA_8G06820)"/>
    <property type="match status" value="1"/>
</dbReference>
<dbReference type="GO" id="GO:0008703">
    <property type="term" value="F:5-amino-6-(5-phosphoribosylamino)uracil reductase activity"/>
    <property type="evidence" value="ECO:0007669"/>
    <property type="project" value="InterPro"/>
</dbReference>
<dbReference type="RefSeq" id="XP_046061661.1">
    <property type="nucleotide sequence ID" value="XM_046204510.1"/>
</dbReference>
<dbReference type="GO" id="GO:0009231">
    <property type="term" value="P:riboflavin biosynthetic process"/>
    <property type="evidence" value="ECO:0007669"/>
    <property type="project" value="UniProtKB-KW"/>
</dbReference>
<feature type="domain" description="Bacterial bifunctional deaminase-reductase C-terminal" evidence="13">
    <location>
        <begin position="36"/>
        <end position="254"/>
    </location>
</feature>
<evidence type="ECO:0000256" key="8">
    <source>
        <dbReference type="ARBA" id="ARBA00023002"/>
    </source>
</evidence>
<comment type="catalytic activity">
    <reaction evidence="12">
        <text>2,5-diamino-6-(1-D-ribitylamino)pyrimidin-4(3H)-one 5'-phosphate + NADP(+) = 2,5-diamino-6-(1-D-ribosylamino)pyrimidin-4(3H)-one 5'-phosphate + NADPH + H(+)</text>
        <dbReference type="Rhea" id="RHEA:27278"/>
        <dbReference type="ChEBI" id="CHEBI:15378"/>
        <dbReference type="ChEBI" id="CHEBI:57783"/>
        <dbReference type="ChEBI" id="CHEBI:58349"/>
        <dbReference type="ChEBI" id="CHEBI:58890"/>
        <dbReference type="ChEBI" id="CHEBI:59545"/>
        <dbReference type="EC" id="1.1.1.302"/>
    </reaction>
</comment>
<accession>A0A9P8T5Y2</accession>
<evidence type="ECO:0000256" key="4">
    <source>
        <dbReference type="ARBA" id="ARBA00012851"/>
    </source>
</evidence>
<evidence type="ECO:0000313" key="15">
    <source>
        <dbReference type="Proteomes" id="UP000769157"/>
    </source>
</evidence>
<evidence type="ECO:0000256" key="6">
    <source>
        <dbReference type="ARBA" id="ARBA00022619"/>
    </source>
</evidence>
<name>A0A9P8T5Y2_9ASCO</name>
<dbReference type="AlphaFoldDB" id="A0A9P8T5Y2"/>
<reference evidence="14" key="2">
    <citation type="submission" date="2021-01" db="EMBL/GenBank/DDBJ databases">
        <authorList>
            <person name="Schikora-Tamarit M.A."/>
        </authorList>
    </citation>
    <scope>NUCLEOTIDE SEQUENCE</scope>
    <source>
        <strain evidence="14">CBS6075</strain>
    </source>
</reference>
<dbReference type="EC" id="1.1.1.302" evidence="4"/>
<protein>
    <recommendedName>
        <fullName evidence="5">2,5-diamino-6-ribosylamino-4(3H)-pyrimidinone 5'-phosphate reductase</fullName>
        <ecNumber evidence="4">1.1.1.302</ecNumber>
    </recommendedName>
    <alternativeName>
        <fullName evidence="10">2,5-diamino-6-(5-phospho-D-ribosylamino)pyrimidin-4(3H)-one reductase</fullName>
    </alternativeName>
    <alternativeName>
        <fullName evidence="9">2,5-diamino-6-ribitylamino-4(3H)-pyrimidinone 5'-phosphate synthase</fullName>
    </alternativeName>
</protein>
<keyword evidence="7" id="KW-0521">NADP</keyword>
<dbReference type="InterPro" id="IPR002734">
    <property type="entry name" value="RibDG_C"/>
</dbReference>
<evidence type="ECO:0000256" key="11">
    <source>
        <dbReference type="ARBA" id="ARBA00047550"/>
    </source>
</evidence>
<evidence type="ECO:0000256" key="10">
    <source>
        <dbReference type="ARBA" id="ARBA00031630"/>
    </source>
</evidence>
<dbReference type="PANTHER" id="PTHR38011:SF7">
    <property type="entry name" value="2,5-DIAMINO-6-RIBOSYLAMINO-4(3H)-PYRIMIDINONE 5'-PHOSPHATE REDUCTASE"/>
    <property type="match status" value="1"/>
</dbReference>
<keyword evidence="6" id="KW-0686">Riboflavin biosynthesis</keyword>
<organism evidence="14 15">
    <name type="scientific">Ogataea philodendri</name>
    <dbReference type="NCBI Taxonomy" id="1378263"/>
    <lineage>
        <taxon>Eukaryota</taxon>
        <taxon>Fungi</taxon>
        <taxon>Dikarya</taxon>
        <taxon>Ascomycota</taxon>
        <taxon>Saccharomycotina</taxon>
        <taxon>Pichiomycetes</taxon>
        <taxon>Pichiales</taxon>
        <taxon>Pichiaceae</taxon>
        <taxon>Ogataea</taxon>
    </lineage>
</organism>
<dbReference type="Gene3D" id="3.40.430.10">
    <property type="entry name" value="Dihydrofolate Reductase, subunit A"/>
    <property type="match status" value="1"/>
</dbReference>
<keyword evidence="8" id="KW-0560">Oxidoreductase</keyword>
<dbReference type="EMBL" id="JAEUBE010000255">
    <property type="protein sequence ID" value="KAH3666530.1"/>
    <property type="molecule type" value="Genomic_DNA"/>
</dbReference>
<dbReference type="GeneID" id="70235492"/>
<evidence type="ECO:0000259" key="13">
    <source>
        <dbReference type="Pfam" id="PF01872"/>
    </source>
</evidence>
<evidence type="ECO:0000313" key="14">
    <source>
        <dbReference type="EMBL" id="KAH3666530.1"/>
    </source>
</evidence>
<comment type="similarity">
    <text evidence="3">Belongs to the HTP reductase family.</text>
</comment>
<comment type="pathway">
    <text evidence="2">Cofactor biosynthesis; riboflavin biosynthesis.</text>
</comment>
<comment type="caution">
    <text evidence="14">The sequence shown here is derived from an EMBL/GenBank/DDBJ whole genome shotgun (WGS) entry which is preliminary data.</text>
</comment>
<dbReference type="Proteomes" id="UP000769157">
    <property type="component" value="Unassembled WGS sequence"/>
</dbReference>
<evidence type="ECO:0000256" key="3">
    <source>
        <dbReference type="ARBA" id="ARBA00009723"/>
    </source>
</evidence>
<evidence type="ECO:0000256" key="1">
    <source>
        <dbReference type="ARBA" id="ARBA00003555"/>
    </source>
</evidence>
<dbReference type="InterPro" id="IPR024072">
    <property type="entry name" value="DHFR-like_dom_sf"/>
</dbReference>
<evidence type="ECO:0000256" key="2">
    <source>
        <dbReference type="ARBA" id="ARBA00005104"/>
    </source>
</evidence>
<comment type="catalytic activity">
    <reaction evidence="11">
        <text>2,5-diamino-6-(1-D-ribitylamino)pyrimidin-4(3H)-one 5'-phosphate + NAD(+) = 2,5-diamino-6-(1-D-ribosylamino)pyrimidin-4(3H)-one 5'-phosphate + NADH + H(+)</text>
        <dbReference type="Rhea" id="RHEA:27274"/>
        <dbReference type="ChEBI" id="CHEBI:15378"/>
        <dbReference type="ChEBI" id="CHEBI:57540"/>
        <dbReference type="ChEBI" id="CHEBI:57945"/>
        <dbReference type="ChEBI" id="CHEBI:58890"/>
        <dbReference type="ChEBI" id="CHEBI:59545"/>
        <dbReference type="EC" id="1.1.1.302"/>
    </reaction>
</comment>
<evidence type="ECO:0000256" key="12">
    <source>
        <dbReference type="ARBA" id="ARBA00049020"/>
    </source>
</evidence>
<keyword evidence="15" id="KW-1185">Reference proteome</keyword>
<dbReference type="OrthoDB" id="5432at2759"/>
<evidence type="ECO:0000256" key="7">
    <source>
        <dbReference type="ARBA" id="ARBA00022857"/>
    </source>
</evidence>
<dbReference type="InterPro" id="IPR050765">
    <property type="entry name" value="Riboflavin_Biosynth_HTPR"/>
</dbReference>
<comment type="function">
    <text evidence="1">Catalyzes an early step in riboflavin biosynthesis, the NADPH-dependent reduction of the ribose side chain of 2,5-diamino-6-ribosylamino-4(3H)-pyrimidinone 5'-phosphate, yielding 2,5-diamino-6-ribitylamino-4(3H)-pyrimidinone 5'-phosphate.</text>
</comment>
<proteinExistence type="inferred from homology"/>
<dbReference type="SUPFAM" id="SSF53597">
    <property type="entry name" value="Dihydrofolate reductase-like"/>
    <property type="match status" value="1"/>
</dbReference>